<dbReference type="InterPro" id="IPR019108">
    <property type="entry name" value="Caa3_assmbl_CtaG-rel"/>
</dbReference>
<organism evidence="7 8">
    <name type="scientific">Lysinibacillus irui</name>
    <dbReference type="NCBI Taxonomy" id="2998077"/>
    <lineage>
        <taxon>Bacteria</taxon>
        <taxon>Bacillati</taxon>
        <taxon>Bacillota</taxon>
        <taxon>Bacilli</taxon>
        <taxon>Bacillales</taxon>
        <taxon>Bacillaceae</taxon>
        <taxon>Lysinibacillus</taxon>
    </lineage>
</organism>
<keyword evidence="5 6" id="KW-0472">Membrane</keyword>
<keyword evidence="4 6" id="KW-1133">Transmembrane helix</keyword>
<evidence type="ECO:0000256" key="5">
    <source>
        <dbReference type="ARBA" id="ARBA00023136"/>
    </source>
</evidence>
<dbReference type="GO" id="GO:0005886">
    <property type="term" value="C:plasma membrane"/>
    <property type="evidence" value="ECO:0007669"/>
    <property type="project" value="UniProtKB-SubCell"/>
</dbReference>
<dbReference type="AlphaFoldDB" id="A0AAJ5RPD8"/>
<dbReference type="Pfam" id="PF09678">
    <property type="entry name" value="Caa3_CtaG"/>
    <property type="match status" value="1"/>
</dbReference>
<evidence type="ECO:0000313" key="7">
    <source>
        <dbReference type="EMBL" id="WDV06635.1"/>
    </source>
</evidence>
<feature type="transmembrane region" description="Helical" evidence="6">
    <location>
        <begin position="231"/>
        <end position="250"/>
    </location>
</feature>
<feature type="transmembrane region" description="Helical" evidence="6">
    <location>
        <begin position="189"/>
        <end position="211"/>
    </location>
</feature>
<evidence type="ECO:0000256" key="6">
    <source>
        <dbReference type="SAM" id="Phobius"/>
    </source>
</evidence>
<feature type="transmembrane region" description="Helical" evidence="6">
    <location>
        <begin position="18"/>
        <end position="37"/>
    </location>
</feature>
<dbReference type="KEGG" id="liu:OU989_20805"/>
<gene>
    <name evidence="7" type="ORF">OU989_20805</name>
</gene>
<evidence type="ECO:0000256" key="4">
    <source>
        <dbReference type="ARBA" id="ARBA00022989"/>
    </source>
</evidence>
<evidence type="ECO:0000256" key="3">
    <source>
        <dbReference type="ARBA" id="ARBA00022692"/>
    </source>
</evidence>
<evidence type="ECO:0000313" key="8">
    <source>
        <dbReference type="Proteomes" id="UP001219585"/>
    </source>
</evidence>
<name>A0AAJ5RPD8_9BACI</name>
<feature type="transmembrane region" description="Helical" evidence="6">
    <location>
        <begin position="83"/>
        <end position="104"/>
    </location>
</feature>
<dbReference type="EMBL" id="CP113527">
    <property type="protein sequence ID" value="WDV06635.1"/>
    <property type="molecule type" value="Genomic_DNA"/>
</dbReference>
<feature type="transmembrane region" description="Helical" evidence="6">
    <location>
        <begin position="125"/>
        <end position="144"/>
    </location>
</feature>
<keyword evidence="3 6" id="KW-0812">Transmembrane</keyword>
<keyword evidence="2" id="KW-1003">Cell membrane</keyword>
<accession>A0AAJ5RPD8</accession>
<proteinExistence type="predicted"/>
<reference evidence="7" key="1">
    <citation type="submission" date="2022-11" db="EMBL/GenBank/DDBJ databases">
        <title>Lysinibacillus irui.</title>
        <authorList>
            <person name="Akintayo S.O."/>
        </authorList>
    </citation>
    <scope>NUCLEOTIDE SEQUENCE</scope>
    <source>
        <strain evidence="7">IRB4-01</strain>
    </source>
</reference>
<protein>
    <submittedName>
        <fullName evidence="7">Cytochrome c oxidase assembly protein</fullName>
    </submittedName>
</protein>
<feature type="transmembrane region" description="Helical" evidence="6">
    <location>
        <begin position="156"/>
        <end position="180"/>
    </location>
</feature>
<comment type="subcellular location">
    <subcellularLocation>
        <location evidence="1">Cell membrane</location>
        <topology evidence="1">Multi-pass membrane protein</topology>
    </subcellularLocation>
</comment>
<dbReference type="Proteomes" id="UP001219585">
    <property type="component" value="Chromosome"/>
</dbReference>
<evidence type="ECO:0000256" key="2">
    <source>
        <dbReference type="ARBA" id="ARBA00022475"/>
    </source>
</evidence>
<dbReference type="RefSeq" id="WP_274794822.1">
    <property type="nucleotide sequence ID" value="NZ_CP113527.1"/>
</dbReference>
<sequence length="272" mass="31111">MHSHEAHIQNFFTFGQQILAFPFFIALIFYIVAVIVSNQHKKQWSHYRTSCWIVGCVSALVTLIGPLASLIHVNFVAHMIGHLLLGMLAPLLMVLAAPMTLLLRTLPVNTARTLSRIIRSPYFRFVRHPIIASTLNVGGLWLLYTTPLFNMMHEHLLLYIFIHLHIFLAGYVFTIAFIYIDPTPHPHSYVFRSIILLVALAAHSILAKYIYAYPPQHVIATQAELGAKIMYYGGDAIEMIIVYILFYHWFKSARNFKAAISSHSNYSNEPRF</sequence>
<evidence type="ECO:0000256" key="1">
    <source>
        <dbReference type="ARBA" id="ARBA00004651"/>
    </source>
</evidence>
<feature type="transmembrane region" description="Helical" evidence="6">
    <location>
        <begin position="49"/>
        <end position="71"/>
    </location>
</feature>